<accession>A0A8S9XCA9</accession>
<dbReference type="EMBL" id="WIXP02000009">
    <property type="protein sequence ID" value="KAF6205706.1"/>
    <property type="molecule type" value="Genomic_DNA"/>
</dbReference>
<organism evidence="2 3">
    <name type="scientific">Apolygus lucorum</name>
    <name type="common">Small green plant bug</name>
    <name type="synonym">Lygocoris lucorum</name>
    <dbReference type="NCBI Taxonomy" id="248454"/>
    <lineage>
        <taxon>Eukaryota</taxon>
        <taxon>Metazoa</taxon>
        <taxon>Ecdysozoa</taxon>
        <taxon>Arthropoda</taxon>
        <taxon>Hexapoda</taxon>
        <taxon>Insecta</taxon>
        <taxon>Pterygota</taxon>
        <taxon>Neoptera</taxon>
        <taxon>Paraneoptera</taxon>
        <taxon>Hemiptera</taxon>
        <taxon>Heteroptera</taxon>
        <taxon>Panheteroptera</taxon>
        <taxon>Cimicomorpha</taxon>
        <taxon>Miridae</taxon>
        <taxon>Mirini</taxon>
        <taxon>Apolygus</taxon>
    </lineage>
</organism>
<evidence type="ECO:0000256" key="1">
    <source>
        <dbReference type="SAM" id="MobiDB-lite"/>
    </source>
</evidence>
<evidence type="ECO:0000313" key="3">
    <source>
        <dbReference type="Proteomes" id="UP000466442"/>
    </source>
</evidence>
<name>A0A8S9XCA9_APOLU</name>
<keyword evidence="3" id="KW-1185">Reference proteome</keyword>
<protein>
    <submittedName>
        <fullName evidence="2">Uncharacterized protein</fullName>
    </submittedName>
</protein>
<proteinExistence type="predicted"/>
<feature type="region of interest" description="Disordered" evidence="1">
    <location>
        <begin position="19"/>
        <end position="44"/>
    </location>
</feature>
<reference evidence="2" key="1">
    <citation type="journal article" date="2021" name="Mol. Ecol. Resour.">
        <title>Apolygus lucorum genome provides insights into omnivorousness and mesophyll feeding.</title>
        <authorList>
            <person name="Liu Y."/>
            <person name="Liu H."/>
            <person name="Wang H."/>
            <person name="Huang T."/>
            <person name="Liu B."/>
            <person name="Yang B."/>
            <person name="Yin L."/>
            <person name="Li B."/>
            <person name="Zhang Y."/>
            <person name="Zhang S."/>
            <person name="Jiang F."/>
            <person name="Zhang X."/>
            <person name="Ren Y."/>
            <person name="Wang B."/>
            <person name="Wang S."/>
            <person name="Lu Y."/>
            <person name="Wu K."/>
            <person name="Fan W."/>
            <person name="Wang G."/>
        </authorList>
    </citation>
    <scope>NUCLEOTIDE SEQUENCE</scope>
    <source>
        <strain evidence="2">12Hb</strain>
    </source>
</reference>
<feature type="compositionally biased region" description="Basic and acidic residues" evidence="1">
    <location>
        <begin position="29"/>
        <end position="38"/>
    </location>
</feature>
<dbReference type="Proteomes" id="UP000466442">
    <property type="component" value="Linkage Group LG9"/>
</dbReference>
<comment type="caution">
    <text evidence="2">The sequence shown here is derived from an EMBL/GenBank/DDBJ whole genome shotgun (WGS) entry which is preliminary data.</text>
</comment>
<dbReference type="AlphaFoldDB" id="A0A8S9XCA9"/>
<sequence length="113" mass="12573">MVVYRRHPVKNGFLVLTPDDGSMQVGGTDEVRRDDKTGRGQAGRQCRVRLSGMVALADTPSEMKVSSFKPDCSTCQYRQLHLQCQSIELPPSNQSMQRFRHASTGNFICNASP</sequence>
<gene>
    <name evidence="2" type="ORF">GE061_019879</name>
</gene>
<evidence type="ECO:0000313" key="2">
    <source>
        <dbReference type="EMBL" id="KAF6205706.1"/>
    </source>
</evidence>